<feature type="domain" description="Ig-like" evidence="3">
    <location>
        <begin position="190"/>
        <end position="269"/>
    </location>
</feature>
<dbReference type="GO" id="GO:0006955">
    <property type="term" value="P:immune response"/>
    <property type="evidence" value="ECO:0007669"/>
    <property type="project" value="TreeGrafter"/>
</dbReference>
<evidence type="ECO:0000256" key="1">
    <source>
        <dbReference type="ARBA" id="ARBA00022729"/>
    </source>
</evidence>
<feature type="non-terminal residue" evidence="4">
    <location>
        <position position="421"/>
    </location>
</feature>
<dbReference type="InterPro" id="IPR036179">
    <property type="entry name" value="Ig-like_dom_sf"/>
</dbReference>
<dbReference type="InterPro" id="IPR003598">
    <property type="entry name" value="Ig_sub2"/>
</dbReference>
<sequence>LLAAQALGLAAAEMALLTTDPPWSMIFPGESITLRCRGPRPRHGQQPTAWYRDGKLLEHAGADTYRIENAHHKHSGRYECQSPGSTSSNAVTLTVSYDWLILQVPSQAVFEGEPLRMRCRGSGSVAAVRYYRDGADVTASYASAEQLCIPQARAHHSGRYQCRGDMYSFLSLMKRESRVLDVSVKELFTPPLLSAAGSAEPLEGSPLNLTCVTHLSPYRPHTVLQYLFYRDSAVLRGPQTSPELHVPAAGLADAGSYSCEARTESSSVRKRSPQVPIAVRRVPVSGVSLEVQPQEGQVTEGQRLVLSCSAAAGTGSISFSWHREGSPEVLGRDGCYEIPAARQSDNGQYRCTASNGDSAAQSPWVRVTVAAAQHRVGVSSLSYSHVRAPLLLAALGTQLVGLVAVHVLTAASKEPKGGEQR</sequence>
<organism evidence="4 5">
    <name type="scientific">Alectura lathami</name>
    <name type="common">Australian brush turkey</name>
    <dbReference type="NCBI Taxonomy" id="81907"/>
    <lineage>
        <taxon>Eukaryota</taxon>
        <taxon>Metazoa</taxon>
        <taxon>Chordata</taxon>
        <taxon>Craniata</taxon>
        <taxon>Vertebrata</taxon>
        <taxon>Euteleostomi</taxon>
        <taxon>Archelosauria</taxon>
        <taxon>Archosauria</taxon>
        <taxon>Dinosauria</taxon>
        <taxon>Saurischia</taxon>
        <taxon>Theropoda</taxon>
        <taxon>Coelurosauria</taxon>
        <taxon>Aves</taxon>
        <taxon>Neognathae</taxon>
        <taxon>Galloanserae</taxon>
        <taxon>Galliformes</taxon>
        <taxon>Megapodiidae</taxon>
        <taxon>Alectura</taxon>
    </lineage>
</organism>
<dbReference type="GO" id="GO:0004888">
    <property type="term" value="F:transmembrane signaling receptor activity"/>
    <property type="evidence" value="ECO:0007669"/>
    <property type="project" value="TreeGrafter"/>
</dbReference>
<feature type="domain" description="Ig-like" evidence="3">
    <location>
        <begin position="273"/>
        <end position="368"/>
    </location>
</feature>
<dbReference type="Pfam" id="PF13895">
    <property type="entry name" value="Ig_2"/>
    <property type="match status" value="3"/>
</dbReference>
<dbReference type="Gene3D" id="2.60.40.10">
    <property type="entry name" value="Immunoglobulins"/>
    <property type="match status" value="4"/>
</dbReference>
<evidence type="ECO:0000313" key="4">
    <source>
        <dbReference type="EMBL" id="NXL86389.1"/>
    </source>
</evidence>
<reference evidence="4 5" key="1">
    <citation type="submission" date="2019-09" db="EMBL/GenBank/DDBJ databases">
        <title>Bird 10,000 Genomes (B10K) Project - Family phase.</title>
        <authorList>
            <person name="Zhang G."/>
        </authorList>
    </citation>
    <scope>NUCLEOTIDE SEQUENCE [LARGE SCALE GENOMIC DNA]</scope>
    <source>
        <strain evidence="4">B10K-DU-001-39</strain>
        <tissue evidence="4">Muscle</tissue>
    </source>
</reference>
<name>A0A7L0W547_ALELA</name>
<dbReference type="OrthoDB" id="6151406at2759"/>
<protein>
    <submittedName>
        <fullName evidence="4">FCRL3 protein</fullName>
    </submittedName>
</protein>
<dbReference type="SMART" id="SM00409">
    <property type="entry name" value="IG"/>
    <property type="match status" value="4"/>
</dbReference>
<dbReference type="SMART" id="SM00408">
    <property type="entry name" value="IGc2"/>
    <property type="match status" value="4"/>
</dbReference>
<feature type="domain" description="Ig-like" evidence="3">
    <location>
        <begin position="29"/>
        <end position="96"/>
    </location>
</feature>
<dbReference type="InterPro" id="IPR050488">
    <property type="entry name" value="Ig_Fc_receptor"/>
</dbReference>
<dbReference type="GO" id="GO:0007166">
    <property type="term" value="P:cell surface receptor signaling pathway"/>
    <property type="evidence" value="ECO:0007669"/>
    <property type="project" value="TreeGrafter"/>
</dbReference>
<dbReference type="PANTHER" id="PTHR11481">
    <property type="entry name" value="IMMUNOGLOBULIN FC RECEPTOR"/>
    <property type="match status" value="1"/>
</dbReference>
<dbReference type="AlphaFoldDB" id="A0A7L0W547"/>
<feature type="non-terminal residue" evidence="4">
    <location>
        <position position="1"/>
    </location>
</feature>
<dbReference type="Proteomes" id="UP000562322">
    <property type="component" value="Unassembled WGS sequence"/>
</dbReference>
<evidence type="ECO:0000313" key="5">
    <source>
        <dbReference type="Proteomes" id="UP000562322"/>
    </source>
</evidence>
<keyword evidence="1" id="KW-0732">Signal</keyword>
<feature type="domain" description="Ig-like" evidence="3">
    <location>
        <begin position="111"/>
        <end position="163"/>
    </location>
</feature>
<dbReference type="GO" id="GO:0009897">
    <property type="term" value="C:external side of plasma membrane"/>
    <property type="evidence" value="ECO:0007669"/>
    <property type="project" value="TreeGrafter"/>
</dbReference>
<evidence type="ECO:0000259" key="3">
    <source>
        <dbReference type="PROSITE" id="PS50835"/>
    </source>
</evidence>
<dbReference type="SUPFAM" id="SSF48726">
    <property type="entry name" value="Immunoglobulin"/>
    <property type="match status" value="4"/>
</dbReference>
<proteinExistence type="predicted"/>
<dbReference type="PROSITE" id="PS50835">
    <property type="entry name" value="IG_LIKE"/>
    <property type="match status" value="4"/>
</dbReference>
<keyword evidence="5" id="KW-1185">Reference proteome</keyword>
<keyword evidence="2" id="KW-1015">Disulfide bond</keyword>
<dbReference type="Pfam" id="PF13927">
    <property type="entry name" value="Ig_3"/>
    <property type="match status" value="1"/>
</dbReference>
<dbReference type="InterPro" id="IPR007110">
    <property type="entry name" value="Ig-like_dom"/>
</dbReference>
<dbReference type="InterPro" id="IPR003599">
    <property type="entry name" value="Ig_sub"/>
</dbReference>
<comment type="caution">
    <text evidence="4">The sequence shown here is derived from an EMBL/GenBank/DDBJ whole genome shotgun (WGS) entry which is preliminary data.</text>
</comment>
<dbReference type="EMBL" id="VXAV01003343">
    <property type="protein sequence ID" value="NXL86389.1"/>
    <property type="molecule type" value="Genomic_DNA"/>
</dbReference>
<accession>A0A7L0W547</accession>
<gene>
    <name evidence="4" type="primary">Fcrl3</name>
    <name evidence="4" type="ORF">ALELAT_R05636</name>
</gene>
<dbReference type="InterPro" id="IPR013783">
    <property type="entry name" value="Ig-like_fold"/>
</dbReference>
<evidence type="ECO:0000256" key="2">
    <source>
        <dbReference type="ARBA" id="ARBA00023157"/>
    </source>
</evidence>
<dbReference type="PANTHER" id="PTHR11481:SF64">
    <property type="entry name" value="FC RECEPTOR-LIKE PROTEIN 4"/>
    <property type="match status" value="1"/>
</dbReference>